<organism evidence="9 10">
    <name type="scientific">Lingula anatina</name>
    <name type="common">Brachiopod</name>
    <name type="synonym">Lingula unguis</name>
    <dbReference type="NCBI Taxonomy" id="7574"/>
    <lineage>
        <taxon>Eukaryota</taxon>
        <taxon>Metazoa</taxon>
        <taxon>Spiralia</taxon>
        <taxon>Lophotrochozoa</taxon>
        <taxon>Brachiopoda</taxon>
        <taxon>Linguliformea</taxon>
        <taxon>Lingulata</taxon>
        <taxon>Lingulida</taxon>
        <taxon>Linguloidea</taxon>
        <taxon>Lingulidae</taxon>
        <taxon>Lingula</taxon>
    </lineage>
</organism>
<proteinExistence type="inferred from homology"/>
<evidence type="ECO:0000256" key="1">
    <source>
        <dbReference type="ARBA" id="ARBA00004606"/>
    </source>
</evidence>
<dbReference type="Gene3D" id="2.60.40.1660">
    <property type="entry name" value="Na, k-atpase alpha subunit"/>
    <property type="match status" value="1"/>
</dbReference>
<comment type="subcellular location">
    <subcellularLocation>
        <location evidence="1">Membrane</location>
        <topology evidence="1">Single-pass type II membrane protein</topology>
    </subcellularLocation>
</comment>
<dbReference type="Proteomes" id="UP000085678">
    <property type="component" value="Unplaced"/>
</dbReference>
<feature type="transmembrane region" description="Helical" evidence="8">
    <location>
        <begin position="40"/>
        <end position="62"/>
    </location>
</feature>
<dbReference type="PANTHER" id="PTHR11523">
    <property type="entry name" value="SODIUM/POTASSIUM-DEPENDENT ATPASE BETA SUBUNIT"/>
    <property type="match status" value="1"/>
</dbReference>
<keyword evidence="4" id="KW-0735">Signal-anchor</keyword>
<evidence type="ECO:0000256" key="3">
    <source>
        <dbReference type="ARBA" id="ARBA00022692"/>
    </source>
</evidence>
<dbReference type="InterPro" id="IPR038702">
    <property type="entry name" value="Na/K_ATPase_sub_beta_sf"/>
</dbReference>
<evidence type="ECO:0000256" key="2">
    <source>
        <dbReference type="ARBA" id="ARBA00005876"/>
    </source>
</evidence>
<dbReference type="RefSeq" id="XP_013387296.1">
    <property type="nucleotide sequence ID" value="XM_013531842.2"/>
</dbReference>
<dbReference type="Pfam" id="PF00287">
    <property type="entry name" value="Na_K-ATPase"/>
    <property type="match status" value="1"/>
</dbReference>
<dbReference type="GO" id="GO:0030007">
    <property type="term" value="P:intracellular potassium ion homeostasis"/>
    <property type="evidence" value="ECO:0007669"/>
    <property type="project" value="TreeGrafter"/>
</dbReference>
<keyword evidence="6 8" id="KW-0472">Membrane</keyword>
<dbReference type="OrthoDB" id="5912413at2759"/>
<accession>A0A1S3HP29</accession>
<dbReference type="InterPro" id="IPR000402">
    <property type="entry name" value="Na/K_ATPase_sub_beta"/>
</dbReference>
<dbReference type="InParanoid" id="A0A1S3HP29"/>
<keyword evidence="9" id="KW-1185">Reference proteome</keyword>
<dbReference type="KEGG" id="lak:106156550"/>
<dbReference type="GO" id="GO:0001671">
    <property type="term" value="F:ATPase activator activity"/>
    <property type="evidence" value="ECO:0007669"/>
    <property type="project" value="TreeGrafter"/>
</dbReference>
<keyword evidence="5 8" id="KW-1133">Transmembrane helix</keyword>
<gene>
    <name evidence="10" type="primary">LOC106156550</name>
</gene>
<evidence type="ECO:0000256" key="5">
    <source>
        <dbReference type="ARBA" id="ARBA00022989"/>
    </source>
</evidence>
<name>A0A1S3HP29_LINAN</name>
<protein>
    <submittedName>
        <fullName evidence="10">Sodium/potassium-transporting ATPase subunit beta-2</fullName>
    </submittedName>
</protein>
<evidence type="ECO:0000256" key="7">
    <source>
        <dbReference type="SAM" id="MobiDB-lite"/>
    </source>
</evidence>
<sequence length="292" mass="32386">MAENLGADKSSLPSTGAQSSENLPTPTKNSPSQLRKRYKYSLIAGIIVVTLIIAAVVGYTVGNAFKYHGQLRQQGLLHFPAYVEDPESTLILFRYGKPSSFSGYTDQIEGVLRGYSPVNQSSDNVQLCISGPPDPLSGRVCYFPLRNLGGSCTRQEDYGFDEASPCVLLMLNGPEEWTPNGYTEDTVPKPSRGQYQTNYSIGSWESFVGVRCEFEEPADIENGGPISFYPAHGFSTKYFPFQEAKHYRSPLVMVKFDKPNLGVLFKVTCRALARNINPGDKRFQTTFSIRID</sequence>
<dbReference type="PANTHER" id="PTHR11523:SF28">
    <property type="entry name" value="NA_K-ATPASE BETA SUBUNIT ISOFORM 4-RELATED"/>
    <property type="match status" value="1"/>
</dbReference>
<dbReference type="GeneID" id="106156550"/>
<evidence type="ECO:0000313" key="9">
    <source>
        <dbReference type="Proteomes" id="UP000085678"/>
    </source>
</evidence>
<dbReference type="GO" id="GO:1990573">
    <property type="term" value="P:potassium ion import across plasma membrane"/>
    <property type="evidence" value="ECO:0007669"/>
    <property type="project" value="TreeGrafter"/>
</dbReference>
<feature type="compositionally biased region" description="Polar residues" evidence="7">
    <location>
        <begin position="11"/>
        <end position="32"/>
    </location>
</feature>
<keyword evidence="3 8" id="KW-0812">Transmembrane</keyword>
<feature type="region of interest" description="Disordered" evidence="7">
    <location>
        <begin position="1"/>
        <end position="32"/>
    </location>
</feature>
<evidence type="ECO:0000313" key="10">
    <source>
        <dbReference type="RefSeq" id="XP_013387296.1"/>
    </source>
</evidence>
<dbReference type="STRING" id="7574.A0A1S3HP29"/>
<evidence type="ECO:0000256" key="8">
    <source>
        <dbReference type="SAM" id="Phobius"/>
    </source>
</evidence>
<evidence type="ECO:0000256" key="4">
    <source>
        <dbReference type="ARBA" id="ARBA00022968"/>
    </source>
</evidence>
<evidence type="ECO:0000256" key="6">
    <source>
        <dbReference type="ARBA" id="ARBA00023136"/>
    </source>
</evidence>
<reference evidence="10" key="1">
    <citation type="submission" date="2025-08" db="UniProtKB">
        <authorList>
            <consortium name="RefSeq"/>
        </authorList>
    </citation>
    <scope>IDENTIFICATION</scope>
    <source>
        <tissue evidence="10">Gonads</tissue>
    </source>
</reference>
<dbReference type="GO" id="GO:0006883">
    <property type="term" value="P:intracellular sodium ion homeostasis"/>
    <property type="evidence" value="ECO:0007669"/>
    <property type="project" value="TreeGrafter"/>
</dbReference>
<dbReference type="GO" id="GO:0005890">
    <property type="term" value="C:sodium:potassium-exchanging ATPase complex"/>
    <property type="evidence" value="ECO:0007669"/>
    <property type="project" value="InterPro"/>
</dbReference>
<dbReference type="AlphaFoldDB" id="A0A1S3HP29"/>
<comment type="similarity">
    <text evidence="2">Belongs to the X(+)/potassium ATPases subunit beta family.</text>
</comment>
<dbReference type="GO" id="GO:0036376">
    <property type="term" value="P:sodium ion export across plasma membrane"/>
    <property type="evidence" value="ECO:0007669"/>
    <property type="project" value="TreeGrafter"/>
</dbReference>